<sequence length="294" mass="31959">MLIDTTLATGLGLPECEFSWGEHDVVSYHLALGAGADPIDDNELRYVYEPRLRVLPTFVMTMPSIFGVAAPQHYRSSPPEIRFPGLELNLRDLLHAWQRIVPHRPVPVHGTATVRTEVTGVEDTGRAAVLLQRTDVTLSDGAPLVTAFSGIHVRGAGGVGDRDRTQPLPDLPVRAPDLVLETPTLPQQALLYRLCGERNPMHVDPEVAAAAGFERPILQGACTYGMVAKSVADAVLHGDLDRIADYTARFDGVVFPGQTLHTEVWRTTGQLLLATSVKDGERGRVLTAALTIRD</sequence>
<dbReference type="CDD" id="cd03448">
    <property type="entry name" value="HDE_HSD"/>
    <property type="match status" value="1"/>
</dbReference>
<dbReference type="PANTHER" id="PTHR13078:SF59">
    <property type="entry name" value="ENOYL-COA HYDRATASE CHSH3"/>
    <property type="match status" value="1"/>
</dbReference>
<dbReference type="AlphaFoldDB" id="A0A222VTT9"/>
<dbReference type="InterPro" id="IPR002539">
    <property type="entry name" value="MaoC-like_dom"/>
</dbReference>
<feature type="domain" description="MaoC-like" evidence="2">
    <location>
        <begin position="174"/>
        <end position="271"/>
    </location>
</feature>
<organism evidence="4 5">
    <name type="scientific">Prauserella marina</name>
    <dbReference type="NCBI Taxonomy" id="530584"/>
    <lineage>
        <taxon>Bacteria</taxon>
        <taxon>Bacillati</taxon>
        <taxon>Actinomycetota</taxon>
        <taxon>Actinomycetes</taxon>
        <taxon>Pseudonocardiales</taxon>
        <taxon>Pseudonocardiaceae</taxon>
        <taxon>Prauserella</taxon>
    </lineage>
</organism>
<gene>
    <name evidence="4" type="ORF">SAMN05421630_10825</name>
</gene>
<protein>
    <submittedName>
        <fullName evidence="4">Acyl dehydratase</fullName>
    </submittedName>
</protein>
<feature type="domain" description="Peroxisomal multifunctional enzyme type 2-like N-terminal" evidence="3">
    <location>
        <begin position="18"/>
        <end position="155"/>
    </location>
</feature>
<dbReference type="InterPro" id="IPR029069">
    <property type="entry name" value="HotDog_dom_sf"/>
</dbReference>
<dbReference type="RefSeq" id="WP_091807579.1">
    <property type="nucleotide sequence ID" value="NZ_CP016353.1"/>
</dbReference>
<dbReference type="Pfam" id="PF22622">
    <property type="entry name" value="MFE-2_hydrat-2_N"/>
    <property type="match status" value="1"/>
</dbReference>
<dbReference type="Gene3D" id="3.10.129.10">
    <property type="entry name" value="Hotdog Thioesterase"/>
    <property type="match status" value="1"/>
</dbReference>
<proteinExistence type="inferred from homology"/>
<comment type="similarity">
    <text evidence="1">Belongs to the enoyl-CoA hydratase/isomerase family.</text>
</comment>
<dbReference type="GO" id="GO:0003857">
    <property type="term" value="F:(3S)-3-hydroxyacyl-CoA dehydrogenase (NAD+) activity"/>
    <property type="evidence" value="ECO:0007669"/>
    <property type="project" value="TreeGrafter"/>
</dbReference>
<keyword evidence="5" id="KW-1185">Reference proteome</keyword>
<dbReference type="Proteomes" id="UP000199494">
    <property type="component" value="Unassembled WGS sequence"/>
</dbReference>
<dbReference type="SUPFAM" id="SSF54637">
    <property type="entry name" value="Thioesterase/thiol ester dehydrase-isomerase"/>
    <property type="match status" value="2"/>
</dbReference>
<evidence type="ECO:0000259" key="3">
    <source>
        <dbReference type="Pfam" id="PF22622"/>
    </source>
</evidence>
<reference evidence="4 5" key="1">
    <citation type="submission" date="2016-10" db="EMBL/GenBank/DDBJ databases">
        <authorList>
            <person name="de Groot N.N."/>
        </authorList>
    </citation>
    <scope>NUCLEOTIDE SEQUENCE [LARGE SCALE GENOMIC DNA]</scope>
    <source>
        <strain evidence="4 5">CGMCC 4.5506</strain>
    </source>
</reference>
<evidence type="ECO:0000313" key="4">
    <source>
        <dbReference type="EMBL" id="SDD39645.1"/>
    </source>
</evidence>
<dbReference type="PANTHER" id="PTHR13078">
    <property type="entry name" value="PEROXISOMAL MULTIFUNCTIONAL ENZYME TYPE 2-RELATED"/>
    <property type="match status" value="1"/>
</dbReference>
<name>A0A222VTT9_9PSEU</name>
<dbReference type="KEGG" id="pmad:BAY61_22545"/>
<dbReference type="GO" id="GO:0006635">
    <property type="term" value="P:fatty acid beta-oxidation"/>
    <property type="evidence" value="ECO:0007669"/>
    <property type="project" value="TreeGrafter"/>
</dbReference>
<accession>A0A222VTT9</accession>
<dbReference type="InterPro" id="IPR054357">
    <property type="entry name" value="MFE-2_N"/>
</dbReference>
<evidence type="ECO:0000313" key="5">
    <source>
        <dbReference type="Proteomes" id="UP000199494"/>
    </source>
</evidence>
<dbReference type="OrthoDB" id="5522043at2"/>
<evidence type="ECO:0000259" key="2">
    <source>
        <dbReference type="Pfam" id="PF01575"/>
    </source>
</evidence>
<dbReference type="GO" id="GO:0004300">
    <property type="term" value="F:enoyl-CoA hydratase activity"/>
    <property type="evidence" value="ECO:0007669"/>
    <property type="project" value="TreeGrafter"/>
</dbReference>
<dbReference type="STRING" id="530584.SAMN05421630_10825"/>
<evidence type="ECO:0000256" key="1">
    <source>
        <dbReference type="ARBA" id="ARBA00005254"/>
    </source>
</evidence>
<dbReference type="GO" id="GO:0044594">
    <property type="term" value="F:17-beta-hydroxysteroid dehydrogenase (NAD+) activity"/>
    <property type="evidence" value="ECO:0007669"/>
    <property type="project" value="TreeGrafter"/>
</dbReference>
<dbReference type="Pfam" id="PF01575">
    <property type="entry name" value="MaoC_dehydratas"/>
    <property type="match status" value="1"/>
</dbReference>
<dbReference type="EMBL" id="FMZE01000008">
    <property type="protein sequence ID" value="SDD39645.1"/>
    <property type="molecule type" value="Genomic_DNA"/>
</dbReference>